<organism evidence="1 2">
    <name type="scientific">Galerina marginata (strain CBS 339.88)</name>
    <dbReference type="NCBI Taxonomy" id="685588"/>
    <lineage>
        <taxon>Eukaryota</taxon>
        <taxon>Fungi</taxon>
        <taxon>Dikarya</taxon>
        <taxon>Basidiomycota</taxon>
        <taxon>Agaricomycotina</taxon>
        <taxon>Agaricomycetes</taxon>
        <taxon>Agaricomycetidae</taxon>
        <taxon>Agaricales</taxon>
        <taxon>Agaricineae</taxon>
        <taxon>Strophariaceae</taxon>
        <taxon>Galerina</taxon>
    </lineage>
</organism>
<evidence type="ECO:0000313" key="2">
    <source>
        <dbReference type="Proteomes" id="UP000027222"/>
    </source>
</evidence>
<keyword evidence="2" id="KW-1185">Reference proteome</keyword>
<dbReference type="Proteomes" id="UP000027222">
    <property type="component" value="Unassembled WGS sequence"/>
</dbReference>
<dbReference type="AlphaFoldDB" id="A0A067T0V0"/>
<sequence>MINPCRLRSRLTPCSRCPFIQAPFPKTSPTHYPRLLIPSSDHITPFSPTIAQPLRIISSRLTSTAPGHANASISLDCHYNPTPTFCSARTKHRALTLMPAFTDAQCGFMSSHSHTYRMHGMEDGRDEEVEIGLFCLRRCLNLHLRLRVRIRIRTGIPKGNKDEDPRRRSILVL</sequence>
<dbReference type="EMBL" id="KL142378">
    <property type="protein sequence ID" value="KDR76820.1"/>
    <property type="molecule type" value="Genomic_DNA"/>
</dbReference>
<evidence type="ECO:0000313" key="1">
    <source>
        <dbReference type="EMBL" id="KDR76820.1"/>
    </source>
</evidence>
<dbReference type="HOGENOM" id="CLU_1547684_0_0_1"/>
<reference evidence="2" key="1">
    <citation type="journal article" date="2014" name="Proc. Natl. Acad. Sci. U.S.A.">
        <title>Extensive sampling of basidiomycete genomes demonstrates inadequacy of the white-rot/brown-rot paradigm for wood decay fungi.</title>
        <authorList>
            <person name="Riley R."/>
            <person name="Salamov A.A."/>
            <person name="Brown D.W."/>
            <person name="Nagy L.G."/>
            <person name="Floudas D."/>
            <person name="Held B.W."/>
            <person name="Levasseur A."/>
            <person name="Lombard V."/>
            <person name="Morin E."/>
            <person name="Otillar R."/>
            <person name="Lindquist E.A."/>
            <person name="Sun H."/>
            <person name="LaButti K.M."/>
            <person name="Schmutz J."/>
            <person name="Jabbour D."/>
            <person name="Luo H."/>
            <person name="Baker S.E."/>
            <person name="Pisabarro A.G."/>
            <person name="Walton J.D."/>
            <person name="Blanchette R.A."/>
            <person name="Henrissat B."/>
            <person name="Martin F."/>
            <person name="Cullen D."/>
            <person name="Hibbett D.S."/>
            <person name="Grigoriev I.V."/>
        </authorList>
    </citation>
    <scope>NUCLEOTIDE SEQUENCE [LARGE SCALE GENOMIC DNA]</scope>
    <source>
        <strain evidence="2">CBS 339.88</strain>
    </source>
</reference>
<proteinExistence type="predicted"/>
<protein>
    <submittedName>
        <fullName evidence="1">Uncharacterized protein</fullName>
    </submittedName>
</protein>
<gene>
    <name evidence="1" type="ORF">GALMADRAFT_454946</name>
</gene>
<accession>A0A067T0V0</accession>
<name>A0A067T0V0_GALM3</name>